<dbReference type="Gene3D" id="1.25.10.10">
    <property type="entry name" value="Leucine-rich Repeat Variant"/>
    <property type="match status" value="1"/>
</dbReference>
<keyword evidence="2" id="KW-1185">Reference proteome</keyword>
<dbReference type="InterPro" id="IPR011989">
    <property type="entry name" value="ARM-like"/>
</dbReference>
<evidence type="ECO:0000313" key="2">
    <source>
        <dbReference type="Proteomes" id="UP000784294"/>
    </source>
</evidence>
<reference evidence="1" key="1">
    <citation type="submission" date="2018-11" db="EMBL/GenBank/DDBJ databases">
        <authorList>
            <consortium name="Pathogen Informatics"/>
        </authorList>
    </citation>
    <scope>NUCLEOTIDE SEQUENCE</scope>
</reference>
<accession>A0A448WPC2</accession>
<name>A0A448WPC2_9PLAT</name>
<protein>
    <submittedName>
        <fullName evidence="1">Uncharacterized protein</fullName>
    </submittedName>
</protein>
<dbReference type="EMBL" id="CAAALY010029857">
    <property type="protein sequence ID" value="VEL16790.1"/>
    <property type="molecule type" value="Genomic_DNA"/>
</dbReference>
<comment type="caution">
    <text evidence="1">The sequence shown here is derived from an EMBL/GenBank/DDBJ whole genome shotgun (WGS) entry which is preliminary data.</text>
</comment>
<dbReference type="AlphaFoldDB" id="A0A448WPC2"/>
<proteinExistence type="predicted"/>
<sequence>MQELRKNNCLIGLISILLDDNRETTSAYRESVETLRLHEEITAVLWNLSASTDARPELAEAAVPVLTSQFLLPAVSGLKGAVNSGSDGNRSTPARLRSWLSEPCVLNSLGVIR</sequence>
<organism evidence="1 2">
    <name type="scientific">Protopolystoma xenopodis</name>
    <dbReference type="NCBI Taxonomy" id="117903"/>
    <lineage>
        <taxon>Eukaryota</taxon>
        <taxon>Metazoa</taxon>
        <taxon>Spiralia</taxon>
        <taxon>Lophotrochozoa</taxon>
        <taxon>Platyhelminthes</taxon>
        <taxon>Monogenea</taxon>
        <taxon>Polyopisthocotylea</taxon>
        <taxon>Polystomatidea</taxon>
        <taxon>Polystomatidae</taxon>
        <taxon>Protopolystoma</taxon>
    </lineage>
</organism>
<evidence type="ECO:0000313" key="1">
    <source>
        <dbReference type="EMBL" id="VEL16790.1"/>
    </source>
</evidence>
<dbReference type="Proteomes" id="UP000784294">
    <property type="component" value="Unassembled WGS sequence"/>
</dbReference>
<gene>
    <name evidence="1" type="ORF">PXEA_LOCUS10230</name>
</gene>